<dbReference type="GO" id="GO:0003677">
    <property type="term" value="F:DNA binding"/>
    <property type="evidence" value="ECO:0007669"/>
    <property type="project" value="UniProtKB-KW"/>
</dbReference>
<evidence type="ECO:0000256" key="1">
    <source>
        <dbReference type="ARBA" id="ARBA00023125"/>
    </source>
</evidence>
<gene>
    <name evidence="3" type="ORF">E5161_14630</name>
</gene>
<dbReference type="Proteomes" id="UP000309673">
    <property type="component" value="Unassembled WGS sequence"/>
</dbReference>
<accession>A0A4U0F901</accession>
<dbReference type="EMBL" id="SUPK01000007">
    <property type="protein sequence ID" value="TJY40948.1"/>
    <property type="molecule type" value="Genomic_DNA"/>
</dbReference>
<dbReference type="InterPro" id="IPR001387">
    <property type="entry name" value="Cro/C1-type_HTH"/>
</dbReference>
<dbReference type="InterPro" id="IPR010982">
    <property type="entry name" value="Lambda_DNA-bd_dom_sf"/>
</dbReference>
<evidence type="ECO:0000259" key="2">
    <source>
        <dbReference type="PROSITE" id="PS50943"/>
    </source>
</evidence>
<evidence type="ECO:0000313" key="4">
    <source>
        <dbReference type="Proteomes" id="UP000309673"/>
    </source>
</evidence>
<dbReference type="Gene3D" id="1.10.260.40">
    <property type="entry name" value="lambda repressor-like DNA-binding domains"/>
    <property type="match status" value="1"/>
</dbReference>
<feature type="domain" description="HTH cro/C1-type" evidence="2">
    <location>
        <begin position="8"/>
        <end position="62"/>
    </location>
</feature>
<sequence>MNTFGTRLKKARTNKRLTQYQVAEQLGIDFTTVSKYENNKSQPDNETLRELAGMYEVSLDWLLTGRDNEGKSANRIWVGGRPEELTDEEALHLLESLEMFRLLKAKRSKQRYTGENNEPAT</sequence>
<dbReference type="RefSeq" id="WP_136778577.1">
    <property type="nucleotide sequence ID" value="NZ_SUPK01000007.1"/>
</dbReference>
<protein>
    <submittedName>
        <fullName evidence="3">Helix-turn-helix transcriptional regulator</fullName>
    </submittedName>
</protein>
<dbReference type="SMART" id="SM00530">
    <property type="entry name" value="HTH_XRE"/>
    <property type="match status" value="1"/>
</dbReference>
<keyword evidence="4" id="KW-1185">Reference proteome</keyword>
<dbReference type="Pfam" id="PF01381">
    <property type="entry name" value="HTH_3"/>
    <property type="match status" value="1"/>
</dbReference>
<dbReference type="OrthoDB" id="2365258at2"/>
<keyword evidence="1" id="KW-0238">DNA-binding</keyword>
<organism evidence="3 4">
    <name type="scientific">Cohnella pontilimi</name>
    <dbReference type="NCBI Taxonomy" id="2564100"/>
    <lineage>
        <taxon>Bacteria</taxon>
        <taxon>Bacillati</taxon>
        <taxon>Bacillota</taxon>
        <taxon>Bacilli</taxon>
        <taxon>Bacillales</taxon>
        <taxon>Paenibacillaceae</taxon>
        <taxon>Cohnella</taxon>
    </lineage>
</organism>
<dbReference type="PANTHER" id="PTHR46558">
    <property type="entry name" value="TRACRIPTIONAL REGULATORY PROTEIN-RELATED-RELATED"/>
    <property type="match status" value="1"/>
</dbReference>
<dbReference type="AlphaFoldDB" id="A0A4U0F901"/>
<proteinExistence type="predicted"/>
<dbReference type="CDD" id="cd00093">
    <property type="entry name" value="HTH_XRE"/>
    <property type="match status" value="1"/>
</dbReference>
<reference evidence="3 4" key="1">
    <citation type="submission" date="2019-04" db="EMBL/GenBank/DDBJ databases">
        <title>Cohnella sp. nov., isolated from soil.</title>
        <authorList>
            <person name="Kim W."/>
        </authorList>
    </citation>
    <scope>NUCLEOTIDE SEQUENCE [LARGE SCALE GENOMIC DNA]</scope>
    <source>
        <strain evidence="3 4">CAU 1483</strain>
    </source>
</reference>
<dbReference type="PANTHER" id="PTHR46558:SF11">
    <property type="entry name" value="HTH-TYPE TRANSCRIPTIONAL REGULATOR XRE"/>
    <property type="match status" value="1"/>
</dbReference>
<comment type="caution">
    <text evidence="3">The sequence shown here is derived from an EMBL/GenBank/DDBJ whole genome shotgun (WGS) entry which is preliminary data.</text>
</comment>
<dbReference type="PROSITE" id="PS50943">
    <property type="entry name" value="HTH_CROC1"/>
    <property type="match status" value="1"/>
</dbReference>
<dbReference type="SUPFAM" id="SSF47413">
    <property type="entry name" value="lambda repressor-like DNA-binding domains"/>
    <property type="match status" value="1"/>
</dbReference>
<evidence type="ECO:0000313" key="3">
    <source>
        <dbReference type="EMBL" id="TJY40948.1"/>
    </source>
</evidence>
<name>A0A4U0F901_9BACL</name>